<sequence length="465" mass="54006">MMESIIYLFILIIFIISLIATNQTATKPNKNILLGITLPRSFLENSCVTEIVSRYKRAYKVLIFIGVVFSIPLLIETRYPSFSIIYMLLWILLVLYFNNKIFIKYHGELYKLKKENNWFTGPPHIVTIDTEVSRIKSKMPVSKLWFIPSFIVSIVPLFITLNKANHYETTQIILSLIPFLLILIFIYLYKLTASEKTVVYSENTDINIACNYIHKRLWSICWIINATITSIASAVFYLNLSDKKYSELVLALSGVLPSLISLLVIIYTHKKINETKNRLLEASDKLVYADEDEYWKNGYYYNPKDNRTMVEKRIGYGFTFNMARTKGKLISYGVIGSAIILVLFLSVMFVRFDTSEFKLSIDGNMVKIDAPVYRYSFNISDIKEIKKVDKVPRGIRTNGVSTSRYNLGDYNLNNYGKSKMYIYKENPPYIVIKLENIYVFINGKTRDITEQYYNLLLNNVKGTYK</sequence>
<dbReference type="Pfam" id="PF10882">
    <property type="entry name" value="bPH_5"/>
    <property type="match status" value="1"/>
</dbReference>
<feature type="transmembrane region" description="Helical" evidence="1">
    <location>
        <begin position="81"/>
        <end position="98"/>
    </location>
</feature>
<feature type="domain" description="DUF5808" evidence="3">
    <location>
        <begin position="303"/>
        <end position="328"/>
    </location>
</feature>
<reference evidence="4 5" key="1">
    <citation type="journal article" date="2014" name="Genome Announc.">
        <title>Draft Genome Sequence of Fervidicella metallireducens Strain AeBT, an Iron-Reducing Thermoanaerobe from the Great Artesian Basin.</title>
        <authorList>
            <person name="Patel B.K."/>
        </authorList>
    </citation>
    <scope>NUCLEOTIDE SEQUENCE [LARGE SCALE GENOMIC DNA]</scope>
    <source>
        <strain evidence="4 5">AeB</strain>
    </source>
</reference>
<evidence type="ECO:0000259" key="3">
    <source>
        <dbReference type="Pfam" id="PF19124"/>
    </source>
</evidence>
<feature type="transmembrane region" description="Helical" evidence="1">
    <location>
        <begin position="144"/>
        <end position="164"/>
    </location>
</feature>
<feature type="transmembrane region" description="Helical" evidence="1">
    <location>
        <begin position="58"/>
        <end position="75"/>
    </location>
</feature>
<dbReference type="InterPro" id="IPR043831">
    <property type="entry name" value="DUF5808"/>
</dbReference>
<name>A0A017RS68_9CLOT</name>
<evidence type="ECO:0008006" key="6">
    <source>
        <dbReference type="Google" id="ProtNLM"/>
    </source>
</evidence>
<dbReference type="STRING" id="1403537.Q428_13990"/>
<accession>A0A017RS68</accession>
<feature type="transmembrane region" description="Helical" evidence="1">
    <location>
        <begin position="329"/>
        <end position="350"/>
    </location>
</feature>
<organism evidence="4 5">
    <name type="scientific">Fervidicella metallireducens AeB</name>
    <dbReference type="NCBI Taxonomy" id="1403537"/>
    <lineage>
        <taxon>Bacteria</taxon>
        <taxon>Bacillati</taxon>
        <taxon>Bacillota</taxon>
        <taxon>Clostridia</taxon>
        <taxon>Eubacteriales</taxon>
        <taxon>Clostridiaceae</taxon>
        <taxon>Fervidicella</taxon>
    </lineage>
</organism>
<keyword evidence="1" id="KW-0812">Transmembrane</keyword>
<feature type="transmembrane region" description="Helical" evidence="1">
    <location>
        <begin position="170"/>
        <end position="189"/>
    </location>
</feature>
<dbReference type="InterPro" id="IPR027783">
    <property type="entry name" value="Bacterial_PH-related"/>
</dbReference>
<keyword evidence="5" id="KW-1185">Reference proteome</keyword>
<feature type="transmembrane region" description="Helical" evidence="1">
    <location>
        <begin position="6"/>
        <end position="25"/>
    </location>
</feature>
<dbReference type="Pfam" id="PF19124">
    <property type="entry name" value="DUF5808"/>
    <property type="match status" value="1"/>
</dbReference>
<feature type="transmembrane region" description="Helical" evidence="1">
    <location>
        <begin position="217"/>
        <end position="237"/>
    </location>
</feature>
<feature type="domain" description="Bacterial Pleckstrin homology" evidence="2">
    <location>
        <begin position="359"/>
        <end position="443"/>
    </location>
</feature>
<dbReference type="Proteomes" id="UP000019681">
    <property type="component" value="Unassembled WGS sequence"/>
</dbReference>
<dbReference type="OrthoDB" id="157646at2"/>
<keyword evidence="1" id="KW-0472">Membrane</keyword>
<evidence type="ECO:0000313" key="4">
    <source>
        <dbReference type="EMBL" id="EYE87314.1"/>
    </source>
</evidence>
<feature type="transmembrane region" description="Helical" evidence="1">
    <location>
        <begin position="249"/>
        <end position="268"/>
    </location>
</feature>
<proteinExistence type="predicted"/>
<evidence type="ECO:0000313" key="5">
    <source>
        <dbReference type="Proteomes" id="UP000019681"/>
    </source>
</evidence>
<evidence type="ECO:0000259" key="2">
    <source>
        <dbReference type="Pfam" id="PF10882"/>
    </source>
</evidence>
<dbReference type="EMBL" id="AZQP01000069">
    <property type="protein sequence ID" value="EYE87314.1"/>
    <property type="molecule type" value="Genomic_DNA"/>
</dbReference>
<dbReference type="RefSeq" id="WP_035381640.1">
    <property type="nucleotide sequence ID" value="NZ_AZQP01000069.1"/>
</dbReference>
<dbReference type="AlphaFoldDB" id="A0A017RS68"/>
<evidence type="ECO:0000256" key="1">
    <source>
        <dbReference type="SAM" id="Phobius"/>
    </source>
</evidence>
<protein>
    <recommendedName>
        <fullName evidence="6">Bacterial Pleckstrin homology domain-containing protein</fullName>
    </recommendedName>
</protein>
<keyword evidence="1" id="KW-1133">Transmembrane helix</keyword>
<gene>
    <name evidence="4" type="ORF">Q428_13990</name>
</gene>
<comment type="caution">
    <text evidence="4">The sequence shown here is derived from an EMBL/GenBank/DDBJ whole genome shotgun (WGS) entry which is preliminary data.</text>
</comment>